<dbReference type="PROSITE" id="PS50930">
    <property type="entry name" value="HTH_LYTTR"/>
    <property type="match status" value="1"/>
</dbReference>
<dbReference type="SMART" id="SM00850">
    <property type="entry name" value="LytTR"/>
    <property type="match status" value="1"/>
</dbReference>
<dbReference type="SUPFAM" id="SSF52172">
    <property type="entry name" value="CheY-like"/>
    <property type="match status" value="1"/>
</dbReference>
<evidence type="ECO:0000256" key="4">
    <source>
        <dbReference type="ARBA" id="ARBA00037164"/>
    </source>
</evidence>
<comment type="caution">
    <text evidence="5">The sequence shown here is derived from an EMBL/GenBank/DDBJ whole genome shotgun (WGS) entry which is preliminary data.</text>
</comment>
<dbReference type="Gene3D" id="3.40.50.2300">
    <property type="match status" value="1"/>
</dbReference>
<reference evidence="5 6" key="1">
    <citation type="submission" date="2017-10" db="EMBL/GenBank/DDBJ databases">
        <title>FDA dAtabase for Regulatory Grade micrObial Sequences (FDA-ARGOS): Supporting development and validation of Infectious Disease Dx tests.</title>
        <authorList>
            <person name="Campos J."/>
            <person name="Goldberg B."/>
            <person name="Tallon L.J."/>
            <person name="Sadzewicz L."/>
            <person name="Sengamalay N."/>
            <person name="Ott S."/>
            <person name="Godinez A."/>
            <person name="Nagaraj S."/>
            <person name="Vyas G."/>
            <person name="Aluvathingal J."/>
            <person name="Nadendla S."/>
            <person name="Geyer C."/>
            <person name="Nandy P."/>
            <person name="Hobson J."/>
            <person name="Sichtig H."/>
        </authorList>
    </citation>
    <scope>NUCLEOTIDE SEQUENCE [LARGE SCALE GENOMIC DNA]</scope>
    <source>
        <strain evidence="5 6">FDAARGOS_185</strain>
    </source>
</reference>
<dbReference type="GO" id="GO:0000156">
    <property type="term" value="F:phosphorelay response regulator activity"/>
    <property type="evidence" value="ECO:0007669"/>
    <property type="project" value="InterPro"/>
</dbReference>
<dbReference type="Pfam" id="PF00072">
    <property type="entry name" value="Response_reg"/>
    <property type="match status" value="1"/>
</dbReference>
<dbReference type="PANTHER" id="PTHR37299">
    <property type="entry name" value="TRANSCRIPTIONAL REGULATOR-RELATED"/>
    <property type="match status" value="1"/>
</dbReference>
<dbReference type="SMART" id="SM00448">
    <property type="entry name" value="REC"/>
    <property type="match status" value="1"/>
</dbReference>
<dbReference type="AlphaFoldDB" id="A0A553S782"/>
<dbReference type="Proteomes" id="UP000316316">
    <property type="component" value="Unassembled WGS sequence"/>
</dbReference>
<dbReference type="RefSeq" id="WP_049220904.1">
    <property type="nucleotide sequence ID" value="NZ_CABGUH010000037.1"/>
</dbReference>
<dbReference type="PROSITE" id="PS50110">
    <property type="entry name" value="RESPONSE_REGULATORY"/>
    <property type="match status" value="1"/>
</dbReference>
<dbReference type="InterPro" id="IPR001789">
    <property type="entry name" value="Sig_transdc_resp-reg_receiver"/>
</dbReference>
<evidence type="ECO:0000256" key="3">
    <source>
        <dbReference type="ARBA" id="ARBA00023159"/>
    </source>
</evidence>
<dbReference type="InterPro" id="IPR007492">
    <property type="entry name" value="LytTR_DNA-bd_dom"/>
</dbReference>
<protein>
    <submittedName>
        <fullName evidence="5">DNA-binding response regulator</fullName>
    </submittedName>
</protein>
<dbReference type="Gene3D" id="2.40.50.1020">
    <property type="entry name" value="LytTr DNA-binding domain"/>
    <property type="match status" value="1"/>
</dbReference>
<dbReference type="GO" id="GO:0003677">
    <property type="term" value="F:DNA binding"/>
    <property type="evidence" value="ECO:0007669"/>
    <property type="project" value="UniProtKB-KW"/>
</dbReference>
<keyword evidence="5" id="KW-0238">DNA-binding</keyword>
<dbReference type="PANTHER" id="PTHR37299:SF3">
    <property type="entry name" value="STAGE 0 SPORULATION PROTEIN A HOMOLOG"/>
    <property type="match status" value="1"/>
</dbReference>
<evidence type="ECO:0000313" key="6">
    <source>
        <dbReference type="Proteomes" id="UP000316316"/>
    </source>
</evidence>
<keyword evidence="3" id="KW-0010">Activator</keyword>
<keyword evidence="1" id="KW-0963">Cytoplasm</keyword>
<sequence>MSYPIIICEDQIVQLNQLETIVQNFILFHSDIFQLSLKTQSPTEVENYLNKFHPKQGIYFLDIDLNHPMNGVDLAEKIRAKDIQAKIIFITTHEEMIPLTIQRRVETLGFVSKDQPFETYRAEIIELLVLAQERIDALRISQDKAFIFSIGSQTFTIDIQDIYFMEPSELPHRIRLYTKNGHYEFYGKLTDLEKQYPVLFRINRSCLANLRNIKEIDFKARSIFFDSELVRPFSIGKASKIKEKINQNKN</sequence>
<evidence type="ECO:0000313" key="5">
    <source>
        <dbReference type="EMBL" id="TRZ32801.1"/>
    </source>
</evidence>
<keyword evidence="2" id="KW-0902">Two-component regulatory system</keyword>
<comment type="function">
    <text evidence="4">Required for high-level post-exponential phase expression of a series of secreted proteins.</text>
</comment>
<evidence type="ECO:0000256" key="2">
    <source>
        <dbReference type="ARBA" id="ARBA00023012"/>
    </source>
</evidence>
<proteinExistence type="predicted"/>
<gene>
    <name evidence="5" type="ORF">AUF17_01385</name>
</gene>
<dbReference type="InterPro" id="IPR011006">
    <property type="entry name" value="CheY-like_superfamily"/>
</dbReference>
<name>A0A553S782_ENTAV</name>
<accession>A0A553S782</accession>
<dbReference type="Pfam" id="PF04397">
    <property type="entry name" value="LytTR"/>
    <property type="match status" value="1"/>
</dbReference>
<evidence type="ECO:0000256" key="1">
    <source>
        <dbReference type="ARBA" id="ARBA00022490"/>
    </source>
</evidence>
<dbReference type="EMBL" id="PDXQ01000001">
    <property type="protein sequence ID" value="TRZ32801.1"/>
    <property type="molecule type" value="Genomic_DNA"/>
</dbReference>
<organism evidence="5 6">
    <name type="scientific">Enterococcus avium</name>
    <name type="common">Streptococcus avium</name>
    <dbReference type="NCBI Taxonomy" id="33945"/>
    <lineage>
        <taxon>Bacteria</taxon>
        <taxon>Bacillati</taxon>
        <taxon>Bacillota</taxon>
        <taxon>Bacilli</taxon>
        <taxon>Lactobacillales</taxon>
        <taxon>Enterococcaceae</taxon>
        <taxon>Enterococcus</taxon>
    </lineage>
</organism>
<dbReference type="InterPro" id="IPR046947">
    <property type="entry name" value="LytR-like"/>
</dbReference>